<dbReference type="PANTHER" id="PTHR10953:SF102">
    <property type="entry name" value="ADENYLYLTRANSFERASE AND SULFURTRANSFERASE MOCS3"/>
    <property type="match status" value="1"/>
</dbReference>
<dbReference type="InterPro" id="IPR001763">
    <property type="entry name" value="Rhodanese-like_dom"/>
</dbReference>
<keyword evidence="14" id="KW-0548">Nucleotidyltransferase</keyword>
<keyword evidence="15" id="KW-1185">Reference proteome</keyword>
<dbReference type="GO" id="GO:0008146">
    <property type="term" value="F:sulfotransferase activity"/>
    <property type="evidence" value="ECO:0007669"/>
    <property type="project" value="TreeGrafter"/>
</dbReference>
<evidence type="ECO:0000256" key="6">
    <source>
        <dbReference type="ARBA" id="ARBA00055169"/>
    </source>
</evidence>
<comment type="subunit">
    <text evidence="7">Homodimer. Forms a stable heterotetrameric complex of 2 MoeB and 2 MoaD during adenylation of MoaD.</text>
</comment>
<keyword evidence="2 14" id="KW-0808">Transferase</keyword>
<keyword evidence="4" id="KW-0067">ATP-binding</keyword>
<accession>A0A5E4YG94</accession>
<evidence type="ECO:0000256" key="7">
    <source>
        <dbReference type="ARBA" id="ARBA00063809"/>
    </source>
</evidence>
<evidence type="ECO:0000259" key="13">
    <source>
        <dbReference type="PROSITE" id="PS50206"/>
    </source>
</evidence>
<dbReference type="SMART" id="SM00450">
    <property type="entry name" value="RHOD"/>
    <property type="match status" value="1"/>
</dbReference>
<evidence type="ECO:0000256" key="12">
    <source>
        <dbReference type="ARBA" id="ARBA00078531"/>
    </source>
</evidence>
<dbReference type="GO" id="GO:0005524">
    <property type="term" value="F:ATP binding"/>
    <property type="evidence" value="ECO:0007669"/>
    <property type="project" value="UniProtKB-KW"/>
</dbReference>
<dbReference type="NCBIfam" id="NF006444">
    <property type="entry name" value="PRK08762.1"/>
    <property type="match status" value="1"/>
</dbReference>
<evidence type="ECO:0000256" key="4">
    <source>
        <dbReference type="ARBA" id="ARBA00022840"/>
    </source>
</evidence>
<feature type="domain" description="Rhodanese" evidence="13">
    <location>
        <begin position="34"/>
        <end position="123"/>
    </location>
</feature>
<comment type="function">
    <text evidence="6">Catalyzes the adenylation by ATP of the carboxyl group of the C-terminal glycine of sulfur carrier protein MoaD.</text>
</comment>
<dbReference type="EC" id="2.7.7.80" evidence="8"/>
<dbReference type="PANTHER" id="PTHR10953">
    <property type="entry name" value="UBIQUITIN-ACTIVATING ENZYME E1"/>
    <property type="match status" value="1"/>
</dbReference>
<evidence type="ECO:0000313" key="15">
    <source>
        <dbReference type="Proteomes" id="UP000333828"/>
    </source>
</evidence>
<evidence type="ECO:0000256" key="11">
    <source>
        <dbReference type="ARBA" id="ARBA00075328"/>
    </source>
</evidence>
<dbReference type="EMBL" id="CABPSI010000005">
    <property type="protein sequence ID" value="VVE47385.1"/>
    <property type="molecule type" value="Genomic_DNA"/>
</dbReference>
<dbReference type="CDD" id="cd00757">
    <property type="entry name" value="ThiF_MoeB_HesA_family"/>
    <property type="match status" value="1"/>
</dbReference>
<dbReference type="InterPro" id="IPR035985">
    <property type="entry name" value="Ubiquitin-activating_enz"/>
</dbReference>
<dbReference type="Gene3D" id="3.40.50.720">
    <property type="entry name" value="NAD(P)-binding Rossmann-like Domain"/>
    <property type="match status" value="1"/>
</dbReference>
<dbReference type="AlphaFoldDB" id="A0A5E4YG94"/>
<dbReference type="Pfam" id="PF00581">
    <property type="entry name" value="Rhodanese"/>
    <property type="match status" value="1"/>
</dbReference>
<dbReference type="PROSITE" id="PS50206">
    <property type="entry name" value="RHODANESE_3"/>
    <property type="match status" value="1"/>
</dbReference>
<evidence type="ECO:0000256" key="5">
    <source>
        <dbReference type="ARBA" id="ARBA00052218"/>
    </source>
</evidence>
<dbReference type="InterPro" id="IPR000594">
    <property type="entry name" value="ThiF_NAD_FAD-bd"/>
</dbReference>
<keyword evidence="3" id="KW-0547">Nucleotide-binding</keyword>
<evidence type="ECO:0000256" key="2">
    <source>
        <dbReference type="ARBA" id="ARBA00022679"/>
    </source>
</evidence>
<dbReference type="Proteomes" id="UP000333828">
    <property type="component" value="Unassembled WGS sequence"/>
</dbReference>
<dbReference type="InterPro" id="IPR045886">
    <property type="entry name" value="ThiF/MoeB/HesA"/>
</dbReference>
<comment type="similarity">
    <text evidence="1">Belongs to the HesA/MoeB/ThiF family.</text>
</comment>
<reference evidence="14 15" key="1">
    <citation type="submission" date="2019-08" db="EMBL/GenBank/DDBJ databases">
        <authorList>
            <person name="Peeters C."/>
        </authorList>
    </citation>
    <scope>NUCLEOTIDE SEQUENCE [LARGE SCALE GENOMIC DNA]</scope>
    <source>
        <strain evidence="14 15">LMG 31115</strain>
    </source>
</reference>
<dbReference type="NCBIfam" id="NF004281">
    <property type="entry name" value="PRK05690.1"/>
    <property type="match status" value="1"/>
</dbReference>
<gene>
    <name evidence="14" type="primary">moeB</name>
    <name evidence="14" type="ORF">PIN31115_04463</name>
</gene>
<dbReference type="FunFam" id="3.40.50.720:FF:000033">
    <property type="entry name" value="Adenylyltransferase and sulfurtransferase MOCS3"/>
    <property type="match status" value="1"/>
</dbReference>
<dbReference type="SUPFAM" id="SSF52821">
    <property type="entry name" value="Rhodanese/Cell cycle control phosphatase"/>
    <property type="match status" value="1"/>
</dbReference>
<name>A0A5E4YG94_9BURK</name>
<dbReference type="Pfam" id="PF00899">
    <property type="entry name" value="ThiF"/>
    <property type="match status" value="1"/>
</dbReference>
<evidence type="ECO:0000256" key="9">
    <source>
        <dbReference type="ARBA" id="ARBA00073635"/>
    </source>
</evidence>
<dbReference type="InterPro" id="IPR036873">
    <property type="entry name" value="Rhodanese-like_dom_sf"/>
</dbReference>
<dbReference type="GO" id="GO:0061605">
    <property type="term" value="F:molybdopterin-synthase adenylyltransferase activity"/>
    <property type="evidence" value="ECO:0007669"/>
    <property type="project" value="UniProtKB-EC"/>
</dbReference>
<proteinExistence type="inferred from homology"/>
<sequence>MKPVHLVTDGLQSRVAQLRSHIREIDPSEAQALQHSGAVLIDVREADEIAQGTAPGALRLGRGFLELRIEQSAERNSTVILMCGSGTRSLFSADDLVRMGYQDVRSMSGGFSRWKQEGRPIEIPPRIDPIARERYARHLLIPEIGEAGQEKLMNAKVLLIGAGGLGSPAGYYLAAAGVGTIGLIDHDVVDRSNLQRQILHSEASLGMSKVASARMTLKGLNPSVNVIGHEERLTSTNVEQLVRGYQVVVDGSDNFPTRYLVNDACVNLGLPHVYGAVHRFDGEVGIFWPKHSEHSGPCYRCLHPEPPPAGAAPSCAEAGVLGVLPGTIGLIQATETIKLLLGIGEPLVGRILHYDALRMGFHTMRLPRNPACPCCGDDRSLTGYMDYDLACAAARP</sequence>
<dbReference type="GO" id="GO:0004792">
    <property type="term" value="F:thiosulfate-cyanide sulfurtransferase activity"/>
    <property type="evidence" value="ECO:0007669"/>
    <property type="project" value="TreeGrafter"/>
</dbReference>
<evidence type="ECO:0000256" key="10">
    <source>
        <dbReference type="ARBA" id="ARBA00075110"/>
    </source>
</evidence>
<dbReference type="GO" id="GO:0005829">
    <property type="term" value="C:cytosol"/>
    <property type="evidence" value="ECO:0007669"/>
    <property type="project" value="TreeGrafter"/>
</dbReference>
<dbReference type="GO" id="GO:0008641">
    <property type="term" value="F:ubiquitin-like modifier activating enzyme activity"/>
    <property type="evidence" value="ECO:0007669"/>
    <property type="project" value="InterPro"/>
</dbReference>
<dbReference type="RefSeq" id="WP_150685940.1">
    <property type="nucleotide sequence ID" value="NZ_CABPSI010000005.1"/>
</dbReference>
<evidence type="ECO:0000313" key="14">
    <source>
        <dbReference type="EMBL" id="VVE47385.1"/>
    </source>
</evidence>
<comment type="catalytic activity">
    <reaction evidence="5">
        <text>[molybdopterin-synthase sulfur-carrier protein]-C-terminal Gly-Gly + ATP + H(+) = [molybdopterin-synthase sulfur-carrier protein]-C-terminal Gly-Gly-AMP + diphosphate</text>
        <dbReference type="Rhea" id="RHEA:43616"/>
        <dbReference type="Rhea" id="RHEA-COMP:12159"/>
        <dbReference type="Rhea" id="RHEA-COMP:12202"/>
        <dbReference type="ChEBI" id="CHEBI:15378"/>
        <dbReference type="ChEBI" id="CHEBI:30616"/>
        <dbReference type="ChEBI" id="CHEBI:33019"/>
        <dbReference type="ChEBI" id="CHEBI:90618"/>
        <dbReference type="ChEBI" id="CHEBI:90778"/>
        <dbReference type="EC" id="2.7.7.80"/>
    </reaction>
</comment>
<evidence type="ECO:0000256" key="8">
    <source>
        <dbReference type="ARBA" id="ARBA00066884"/>
    </source>
</evidence>
<evidence type="ECO:0000256" key="1">
    <source>
        <dbReference type="ARBA" id="ARBA00009919"/>
    </source>
</evidence>
<protein>
    <recommendedName>
        <fullName evidence="9">Molybdopterin-synthase adenylyltransferase</fullName>
        <ecNumber evidence="8">2.7.7.80</ecNumber>
    </recommendedName>
    <alternativeName>
        <fullName evidence="12">MoaD protein adenylase</fullName>
    </alternativeName>
    <alternativeName>
        <fullName evidence="10">Molybdopterin-converting factor subunit 1 adenylase</fullName>
    </alternativeName>
    <alternativeName>
        <fullName evidence="11">Sulfur carrier protein MoaD adenylyltransferase</fullName>
    </alternativeName>
</protein>
<dbReference type="SUPFAM" id="SSF69572">
    <property type="entry name" value="Activating enzymes of the ubiquitin-like proteins"/>
    <property type="match status" value="1"/>
</dbReference>
<organism evidence="14 15">
    <name type="scientific">Pandoraea iniqua</name>
    <dbReference type="NCBI Taxonomy" id="2508288"/>
    <lineage>
        <taxon>Bacteria</taxon>
        <taxon>Pseudomonadati</taxon>
        <taxon>Pseudomonadota</taxon>
        <taxon>Betaproteobacteria</taxon>
        <taxon>Burkholderiales</taxon>
        <taxon>Burkholderiaceae</taxon>
        <taxon>Pandoraea</taxon>
    </lineage>
</organism>
<evidence type="ECO:0000256" key="3">
    <source>
        <dbReference type="ARBA" id="ARBA00022741"/>
    </source>
</evidence>
<dbReference type="Gene3D" id="3.40.250.10">
    <property type="entry name" value="Rhodanese-like domain"/>
    <property type="match status" value="1"/>
</dbReference>